<evidence type="ECO:0000313" key="3">
    <source>
        <dbReference type="Proteomes" id="UP000324222"/>
    </source>
</evidence>
<evidence type="ECO:0000313" key="2">
    <source>
        <dbReference type="EMBL" id="MPC63525.1"/>
    </source>
</evidence>
<feature type="region of interest" description="Disordered" evidence="1">
    <location>
        <begin position="24"/>
        <end position="43"/>
    </location>
</feature>
<evidence type="ECO:0000256" key="1">
    <source>
        <dbReference type="SAM" id="MobiDB-lite"/>
    </source>
</evidence>
<dbReference type="Proteomes" id="UP000324222">
    <property type="component" value="Unassembled WGS sequence"/>
</dbReference>
<keyword evidence="3" id="KW-1185">Reference proteome</keyword>
<reference evidence="2 3" key="1">
    <citation type="submission" date="2019-05" db="EMBL/GenBank/DDBJ databases">
        <title>Another draft genome of Portunus trituberculatus and its Hox gene families provides insights of decapod evolution.</title>
        <authorList>
            <person name="Jeong J.-H."/>
            <person name="Song I."/>
            <person name="Kim S."/>
            <person name="Choi T."/>
            <person name="Kim D."/>
            <person name="Ryu S."/>
            <person name="Kim W."/>
        </authorList>
    </citation>
    <scope>NUCLEOTIDE SEQUENCE [LARGE SCALE GENOMIC DNA]</scope>
    <source>
        <tissue evidence="2">Muscle</tissue>
    </source>
</reference>
<accession>A0A5B7H1M3</accession>
<gene>
    <name evidence="2" type="ORF">E2C01_057623</name>
</gene>
<comment type="caution">
    <text evidence="2">The sequence shown here is derived from an EMBL/GenBank/DDBJ whole genome shotgun (WGS) entry which is preliminary data.</text>
</comment>
<dbReference type="EMBL" id="VSRR010020922">
    <property type="protein sequence ID" value="MPC63525.1"/>
    <property type="molecule type" value="Genomic_DNA"/>
</dbReference>
<organism evidence="2 3">
    <name type="scientific">Portunus trituberculatus</name>
    <name type="common">Swimming crab</name>
    <name type="synonym">Neptunus trituberculatus</name>
    <dbReference type="NCBI Taxonomy" id="210409"/>
    <lineage>
        <taxon>Eukaryota</taxon>
        <taxon>Metazoa</taxon>
        <taxon>Ecdysozoa</taxon>
        <taxon>Arthropoda</taxon>
        <taxon>Crustacea</taxon>
        <taxon>Multicrustacea</taxon>
        <taxon>Malacostraca</taxon>
        <taxon>Eumalacostraca</taxon>
        <taxon>Eucarida</taxon>
        <taxon>Decapoda</taxon>
        <taxon>Pleocyemata</taxon>
        <taxon>Brachyura</taxon>
        <taxon>Eubrachyura</taxon>
        <taxon>Portunoidea</taxon>
        <taxon>Portunidae</taxon>
        <taxon>Portuninae</taxon>
        <taxon>Portunus</taxon>
    </lineage>
</organism>
<name>A0A5B7H1M3_PORTR</name>
<proteinExistence type="predicted"/>
<sequence length="67" mass="7516">MFSKCPGTPPLLLLSSRLLPTSQSGLIDQTTSHDTDFSTRSSDARRRKFSYCVVLRVNDLIDTESRP</sequence>
<dbReference type="AlphaFoldDB" id="A0A5B7H1M3"/>
<protein>
    <submittedName>
        <fullName evidence="2">Uncharacterized protein</fullName>
    </submittedName>
</protein>